<gene>
    <name evidence="15" type="primary">aat</name>
    <name evidence="16" type="ORF">FOF44_02720</name>
</gene>
<evidence type="ECO:0000256" key="1">
    <source>
        <dbReference type="ARBA" id="ARBA00004496"/>
    </source>
</evidence>
<evidence type="ECO:0000313" key="16">
    <source>
        <dbReference type="EMBL" id="TVO39548.1"/>
    </source>
</evidence>
<evidence type="ECO:0000256" key="10">
    <source>
        <dbReference type="ARBA" id="ARBA00066767"/>
    </source>
</evidence>
<keyword evidence="4 15" id="KW-0012">Acyltransferase</keyword>
<reference evidence="16 17" key="1">
    <citation type="submission" date="2019-07" db="EMBL/GenBank/DDBJ databases">
        <title>The draft genome sequence of Vibrio algivorus M1486.</title>
        <authorList>
            <person name="Meng X."/>
        </authorList>
    </citation>
    <scope>NUCLEOTIDE SEQUENCE [LARGE SCALE GENOMIC DNA]</scope>
    <source>
        <strain evidence="16 17">M1486</strain>
    </source>
</reference>
<dbReference type="InterPro" id="IPR042203">
    <property type="entry name" value="Leu/Phe-tRNA_Trfase_C"/>
</dbReference>
<proteinExistence type="inferred from homology"/>
<dbReference type="FunFam" id="3.40.630.70:FF:000001">
    <property type="entry name" value="Leucyl/phenylalanyl-tRNA--protein transferase"/>
    <property type="match status" value="1"/>
</dbReference>
<evidence type="ECO:0000256" key="12">
    <source>
        <dbReference type="ARBA" id="ARBA00077136"/>
    </source>
</evidence>
<comment type="catalytic activity">
    <reaction evidence="7 15">
        <text>N-terminal L-lysyl-[protein] + L-leucyl-tRNA(Leu) = N-terminal L-leucyl-L-lysyl-[protein] + tRNA(Leu) + H(+)</text>
        <dbReference type="Rhea" id="RHEA:12340"/>
        <dbReference type="Rhea" id="RHEA-COMP:9613"/>
        <dbReference type="Rhea" id="RHEA-COMP:9622"/>
        <dbReference type="Rhea" id="RHEA-COMP:12670"/>
        <dbReference type="Rhea" id="RHEA-COMP:12671"/>
        <dbReference type="ChEBI" id="CHEBI:15378"/>
        <dbReference type="ChEBI" id="CHEBI:65249"/>
        <dbReference type="ChEBI" id="CHEBI:78442"/>
        <dbReference type="ChEBI" id="CHEBI:78494"/>
        <dbReference type="ChEBI" id="CHEBI:133043"/>
        <dbReference type="EC" id="2.3.2.6"/>
    </reaction>
</comment>
<evidence type="ECO:0000256" key="2">
    <source>
        <dbReference type="ARBA" id="ARBA00022490"/>
    </source>
</evidence>
<evidence type="ECO:0000256" key="8">
    <source>
        <dbReference type="ARBA" id="ARBA00054043"/>
    </source>
</evidence>
<evidence type="ECO:0000256" key="13">
    <source>
        <dbReference type="ARBA" id="ARBA00077165"/>
    </source>
</evidence>
<evidence type="ECO:0000256" key="14">
    <source>
        <dbReference type="ARBA" id="ARBA00083640"/>
    </source>
</evidence>
<evidence type="ECO:0000256" key="9">
    <source>
        <dbReference type="ARBA" id="ARBA00061535"/>
    </source>
</evidence>
<dbReference type="GO" id="GO:0005737">
    <property type="term" value="C:cytoplasm"/>
    <property type="evidence" value="ECO:0007669"/>
    <property type="project" value="UniProtKB-SubCell"/>
</dbReference>
<dbReference type="GO" id="GO:0008914">
    <property type="term" value="F:leucyl-tRNA--protein transferase activity"/>
    <property type="evidence" value="ECO:0007669"/>
    <property type="project" value="UniProtKB-UniRule"/>
</dbReference>
<dbReference type="Proteomes" id="UP000319828">
    <property type="component" value="Unassembled WGS sequence"/>
</dbReference>
<evidence type="ECO:0000256" key="7">
    <source>
        <dbReference type="ARBA" id="ARBA00051538"/>
    </source>
</evidence>
<dbReference type="PANTHER" id="PTHR30098:SF2">
    <property type="entry name" value="LEUCYL_PHENYLALANYL-TRNA--PROTEIN TRANSFERASE"/>
    <property type="match status" value="1"/>
</dbReference>
<dbReference type="EMBL" id="VMKJ01000002">
    <property type="protein sequence ID" value="TVO39548.1"/>
    <property type="molecule type" value="Genomic_DNA"/>
</dbReference>
<dbReference type="FunFam" id="3.30.70.3550:FF:000001">
    <property type="entry name" value="Leucyl/phenylalanyl-tRNA--protein transferase"/>
    <property type="match status" value="1"/>
</dbReference>
<comment type="function">
    <text evidence="8 15">Functions in the N-end rule pathway of protein degradation where it conjugates Leu, Phe and, less efficiently, Met from aminoacyl-tRNAs to the N-termini of proteins containing an N-terminal arginine or lysine.</text>
</comment>
<sequence>MLAVTISLPCLDDYKETFPDVESALTEPDGLLAFGGDLSPERIIKAYRSGIFPWFSEQDPILWWSPATRAVIEANQFSPSKSLRKHIRRNNLTVTLNQATEQVITLCASTRPIEETWITQEMINAYIELTKLGHCHSVEVWRNDTLIGGLYGIKLGQLFCGESMFSLESNASKVAFWYLCNHFAHVGGQLIDCQIMNPHLKKLGVSEVARSDFISLIKQLQSKPINTDFTPCTLELIEG</sequence>
<evidence type="ECO:0000256" key="6">
    <source>
        <dbReference type="ARBA" id="ARBA00050652"/>
    </source>
</evidence>
<dbReference type="SUPFAM" id="SSF55729">
    <property type="entry name" value="Acyl-CoA N-acyltransferases (Nat)"/>
    <property type="match status" value="1"/>
</dbReference>
<dbReference type="InterPro" id="IPR016181">
    <property type="entry name" value="Acyl_CoA_acyltransferase"/>
</dbReference>
<organism evidence="16 17">
    <name type="scientific">Vibrio algivorus</name>
    <dbReference type="NCBI Taxonomy" id="1667024"/>
    <lineage>
        <taxon>Bacteria</taxon>
        <taxon>Pseudomonadati</taxon>
        <taxon>Pseudomonadota</taxon>
        <taxon>Gammaproteobacteria</taxon>
        <taxon>Vibrionales</taxon>
        <taxon>Vibrionaceae</taxon>
        <taxon>Vibrio</taxon>
    </lineage>
</organism>
<dbReference type="NCBIfam" id="TIGR00667">
    <property type="entry name" value="aat"/>
    <property type="match status" value="1"/>
</dbReference>
<keyword evidence="2 15" id="KW-0963">Cytoplasm</keyword>
<name>A0A557PFV2_9VIBR</name>
<accession>A0A557PFV2</accession>
<evidence type="ECO:0000256" key="15">
    <source>
        <dbReference type="HAMAP-Rule" id="MF_00688"/>
    </source>
</evidence>
<dbReference type="EC" id="2.3.2.6" evidence="10 15"/>
<evidence type="ECO:0000256" key="3">
    <source>
        <dbReference type="ARBA" id="ARBA00022679"/>
    </source>
</evidence>
<dbReference type="HAMAP" id="MF_00688">
    <property type="entry name" value="Leu_Phe_trans"/>
    <property type="match status" value="1"/>
</dbReference>
<keyword evidence="3 15" id="KW-0808">Transferase</keyword>
<comment type="caution">
    <text evidence="16">The sequence shown here is derived from an EMBL/GenBank/DDBJ whole genome shotgun (WGS) entry which is preliminary data.</text>
</comment>
<comment type="subcellular location">
    <subcellularLocation>
        <location evidence="1 15">Cytoplasm</location>
    </subcellularLocation>
</comment>
<dbReference type="AlphaFoldDB" id="A0A557PFV2"/>
<dbReference type="Gene3D" id="3.30.70.3550">
    <property type="entry name" value="Leucyl/phenylalanyl-tRNA-protein transferase, N-terminal domain"/>
    <property type="match status" value="1"/>
</dbReference>
<comment type="catalytic activity">
    <reaction evidence="5 15">
        <text>L-phenylalanyl-tRNA(Phe) + an N-terminal L-alpha-aminoacyl-[protein] = an N-terminal L-phenylalanyl-L-alpha-aminoacyl-[protein] + tRNA(Phe)</text>
        <dbReference type="Rhea" id="RHEA:43632"/>
        <dbReference type="Rhea" id="RHEA-COMP:9668"/>
        <dbReference type="Rhea" id="RHEA-COMP:9699"/>
        <dbReference type="Rhea" id="RHEA-COMP:10636"/>
        <dbReference type="Rhea" id="RHEA-COMP:10637"/>
        <dbReference type="ChEBI" id="CHEBI:78442"/>
        <dbReference type="ChEBI" id="CHEBI:78531"/>
        <dbReference type="ChEBI" id="CHEBI:78597"/>
        <dbReference type="ChEBI" id="CHEBI:83561"/>
        <dbReference type="EC" id="2.3.2.6"/>
    </reaction>
</comment>
<dbReference type="GO" id="GO:0030163">
    <property type="term" value="P:protein catabolic process"/>
    <property type="evidence" value="ECO:0007669"/>
    <property type="project" value="UniProtKB-UniRule"/>
</dbReference>
<dbReference type="OrthoDB" id="9790282at2"/>
<evidence type="ECO:0000313" key="17">
    <source>
        <dbReference type="Proteomes" id="UP000319828"/>
    </source>
</evidence>
<evidence type="ECO:0000256" key="5">
    <source>
        <dbReference type="ARBA" id="ARBA00050607"/>
    </source>
</evidence>
<comment type="similarity">
    <text evidence="9 15">Belongs to the L/F-transferase family.</text>
</comment>
<dbReference type="Pfam" id="PF03588">
    <property type="entry name" value="Leu_Phe_trans"/>
    <property type="match status" value="1"/>
</dbReference>
<dbReference type="PANTHER" id="PTHR30098">
    <property type="entry name" value="LEUCYL/PHENYLALANYL-TRNA--PROTEIN TRANSFERASE"/>
    <property type="match status" value="1"/>
</dbReference>
<dbReference type="InterPro" id="IPR004616">
    <property type="entry name" value="Leu/Phe-tRNA_Trfase"/>
</dbReference>
<protein>
    <recommendedName>
        <fullName evidence="11 15">Leucyl/phenylalanyl-tRNA--protein transferase</fullName>
        <ecNumber evidence="10 15">2.3.2.6</ecNumber>
    </recommendedName>
    <alternativeName>
        <fullName evidence="12 15">L/F-transferase</fullName>
    </alternativeName>
    <alternativeName>
        <fullName evidence="13 15">Leucyltransferase</fullName>
    </alternativeName>
    <alternativeName>
        <fullName evidence="14 15">Phenyalanyltransferase</fullName>
    </alternativeName>
</protein>
<evidence type="ECO:0000256" key="11">
    <source>
        <dbReference type="ARBA" id="ARBA00074372"/>
    </source>
</evidence>
<comment type="catalytic activity">
    <reaction evidence="6 15">
        <text>N-terminal L-arginyl-[protein] + L-leucyl-tRNA(Leu) = N-terminal L-leucyl-L-arginyl-[protein] + tRNA(Leu) + H(+)</text>
        <dbReference type="Rhea" id="RHEA:50416"/>
        <dbReference type="Rhea" id="RHEA-COMP:9613"/>
        <dbReference type="Rhea" id="RHEA-COMP:9622"/>
        <dbReference type="Rhea" id="RHEA-COMP:12672"/>
        <dbReference type="Rhea" id="RHEA-COMP:12673"/>
        <dbReference type="ChEBI" id="CHEBI:15378"/>
        <dbReference type="ChEBI" id="CHEBI:64719"/>
        <dbReference type="ChEBI" id="CHEBI:78442"/>
        <dbReference type="ChEBI" id="CHEBI:78494"/>
        <dbReference type="ChEBI" id="CHEBI:133044"/>
        <dbReference type="EC" id="2.3.2.6"/>
    </reaction>
</comment>
<evidence type="ECO:0000256" key="4">
    <source>
        <dbReference type="ARBA" id="ARBA00023315"/>
    </source>
</evidence>
<dbReference type="InterPro" id="IPR042221">
    <property type="entry name" value="Leu/Phe-tRNA_Trfase_N"/>
</dbReference>
<dbReference type="Gene3D" id="3.40.630.70">
    <property type="entry name" value="Leucyl/phenylalanyl-tRNA-protein transferase, C-terminal domain"/>
    <property type="match status" value="1"/>
</dbReference>